<name>R0AFH9_9FIRM</name>
<dbReference type="OrthoDB" id="5387728at2"/>
<dbReference type="EMBL" id="AGYH01000005">
    <property type="protein sequence ID" value="ENZ50826.1"/>
    <property type="molecule type" value="Genomic_DNA"/>
</dbReference>
<dbReference type="PATRIC" id="fig|997894.4.peg.2451"/>
<comment type="caution">
    <text evidence="1">The sequence shown here is derived from an EMBL/GenBank/DDBJ whole genome shotgun (WGS) entry which is preliminary data.</text>
</comment>
<evidence type="ECO:0008006" key="3">
    <source>
        <dbReference type="Google" id="ProtNLM"/>
    </source>
</evidence>
<dbReference type="RefSeq" id="WP_002575553.1">
    <property type="nucleotide sequence ID" value="NZ_KB851182.1"/>
</dbReference>
<keyword evidence="2" id="KW-1185">Reference proteome</keyword>
<accession>R0AFH9</accession>
<dbReference type="Gene3D" id="1.10.287.1080">
    <property type="entry name" value="MazG-like"/>
    <property type="match status" value="1"/>
</dbReference>
<dbReference type="CDD" id="cd11539">
    <property type="entry name" value="NTP-PPase_u2"/>
    <property type="match status" value="1"/>
</dbReference>
<organism evidence="1 2">
    <name type="scientific">Enterocloster bolteae 90A9</name>
    <dbReference type="NCBI Taxonomy" id="997894"/>
    <lineage>
        <taxon>Bacteria</taxon>
        <taxon>Bacillati</taxon>
        <taxon>Bacillota</taxon>
        <taxon>Clostridia</taxon>
        <taxon>Lachnospirales</taxon>
        <taxon>Lachnospiraceae</taxon>
        <taxon>Enterocloster</taxon>
    </lineage>
</organism>
<evidence type="ECO:0000313" key="2">
    <source>
        <dbReference type="Proteomes" id="UP000013126"/>
    </source>
</evidence>
<protein>
    <recommendedName>
        <fullName evidence="3">NTP pyrophosphohydrolase MazG putative catalytic core domain-containing protein</fullName>
    </recommendedName>
</protein>
<sequence>MREEDKVRIIAERYGYEPQSRQCIEEMAELTQAINKLWRKQNFGGNSREIAEAHENVLEEIADVLIMIWQMKELLGIGEGELSKIINQKLDRQLERICSKN</sequence>
<dbReference type="SUPFAM" id="SSF101386">
    <property type="entry name" value="all-alpha NTP pyrophosphatases"/>
    <property type="match status" value="1"/>
</dbReference>
<dbReference type="Proteomes" id="UP000013126">
    <property type="component" value="Unassembled WGS sequence"/>
</dbReference>
<gene>
    <name evidence="1" type="ORF">HMPREF1085_02311</name>
</gene>
<dbReference type="GeneID" id="23113411"/>
<dbReference type="HOGENOM" id="CLU_174678_0_0_9"/>
<dbReference type="AlphaFoldDB" id="R0AFH9"/>
<proteinExistence type="predicted"/>
<reference evidence="1 2" key="1">
    <citation type="submission" date="2013-01" db="EMBL/GenBank/DDBJ databases">
        <title>The Genome Sequence of Clostridium bolteae 90A9.</title>
        <authorList>
            <consortium name="The Broad Institute Genome Sequencing Platform"/>
            <person name="Earl A."/>
            <person name="Ward D."/>
            <person name="Feldgarden M."/>
            <person name="Gevers D."/>
            <person name="Courvalin P."/>
            <person name="Lambert T."/>
            <person name="Walker B."/>
            <person name="Young S.K."/>
            <person name="Zeng Q."/>
            <person name="Gargeya S."/>
            <person name="Fitzgerald M."/>
            <person name="Haas B."/>
            <person name="Abouelleil A."/>
            <person name="Alvarado L."/>
            <person name="Arachchi H.M."/>
            <person name="Berlin A.M."/>
            <person name="Chapman S.B."/>
            <person name="Dewar J."/>
            <person name="Goldberg J."/>
            <person name="Griggs A."/>
            <person name="Gujja S."/>
            <person name="Hansen M."/>
            <person name="Howarth C."/>
            <person name="Imamovic A."/>
            <person name="Larimer J."/>
            <person name="McCowan C."/>
            <person name="Murphy C."/>
            <person name="Neiman D."/>
            <person name="Pearson M."/>
            <person name="Priest M."/>
            <person name="Roberts A."/>
            <person name="Saif S."/>
            <person name="Shea T."/>
            <person name="Sisk P."/>
            <person name="Sykes S."/>
            <person name="Wortman J."/>
            <person name="Nusbaum C."/>
            <person name="Birren B."/>
        </authorList>
    </citation>
    <scope>NUCLEOTIDE SEQUENCE [LARGE SCALE GENOMIC DNA]</scope>
    <source>
        <strain evidence="1 2">90A9</strain>
    </source>
</reference>
<evidence type="ECO:0000313" key="1">
    <source>
        <dbReference type="EMBL" id="ENZ50826.1"/>
    </source>
</evidence>